<dbReference type="Pfam" id="PF01425">
    <property type="entry name" value="Amidase"/>
    <property type="match status" value="1"/>
</dbReference>
<evidence type="ECO:0000256" key="1">
    <source>
        <dbReference type="ARBA" id="ARBA00008069"/>
    </source>
</evidence>
<dbReference type="GO" id="GO:0030956">
    <property type="term" value="C:glutamyl-tRNA(Gln) amidotransferase complex"/>
    <property type="evidence" value="ECO:0007669"/>
    <property type="project" value="InterPro"/>
</dbReference>
<dbReference type="SUPFAM" id="SSF75304">
    <property type="entry name" value="Amidase signature (AS) enzymes"/>
    <property type="match status" value="1"/>
</dbReference>
<keyword evidence="11" id="KW-1185">Reference proteome</keyword>
<gene>
    <name evidence="8 10" type="primary">gatA</name>
    <name evidence="10" type="ORF">GOQ27_00895</name>
</gene>
<dbReference type="GO" id="GO:0050567">
    <property type="term" value="F:glutaminyl-tRNA synthase (glutamine-hydrolyzing) activity"/>
    <property type="evidence" value="ECO:0007669"/>
    <property type="project" value="UniProtKB-UniRule"/>
</dbReference>
<feature type="active site" description="Charge relay system" evidence="8">
    <location>
        <position position="79"/>
    </location>
</feature>
<dbReference type="InterPro" id="IPR023631">
    <property type="entry name" value="Amidase_dom"/>
</dbReference>
<feature type="active site" description="Acyl-ester intermediate" evidence="8">
    <location>
        <position position="178"/>
    </location>
</feature>
<keyword evidence="3 8" id="KW-0547">Nucleotide-binding</keyword>
<dbReference type="PANTHER" id="PTHR11895">
    <property type="entry name" value="TRANSAMIDASE"/>
    <property type="match status" value="1"/>
</dbReference>
<dbReference type="InterPro" id="IPR020556">
    <property type="entry name" value="Amidase_CS"/>
</dbReference>
<dbReference type="Gene3D" id="3.90.1300.10">
    <property type="entry name" value="Amidase signature (AS) domain"/>
    <property type="match status" value="1"/>
</dbReference>
<accession>A0A942UUD5</accession>
<dbReference type="PANTHER" id="PTHR11895:SF151">
    <property type="entry name" value="GLUTAMYL-TRNA(GLN) AMIDOTRANSFERASE SUBUNIT A"/>
    <property type="match status" value="1"/>
</dbReference>
<dbReference type="AlphaFoldDB" id="A0A942UUD5"/>
<dbReference type="Proteomes" id="UP000724672">
    <property type="component" value="Unassembled WGS sequence"/>
</dbReference>
<evidence type="ECO:0000256" key="5">
    <source>
        <dbReference type="ARBA" id="ARBA00022917"/>
    </source>
</evidence>
<dbReference type="InterPro" id="IPR000120">
    <property type="entry name" value="Amidase"/>
</dbReference>
<dbReference type="PROSITE" id="PS00571">
    <property type="entry name" value="AMIDASES"/>
    <property type="match status" value="1"/>
</dbReference>
<feature type="active site" description="Charge relay system" evidence="8">
    <location>
        <position position="154"/>
    </location>
</feature>
<evidence type="ECO:0000256" key="7">
    <source>
        <dbReference type="ARBA" id="ARBA00047407"/>
    </source>
</evidence>
<dbReference type="PIRSF" id="PIRSF001221">
    <property type="entry name" value="Amidase_fungi"/>
    <property type="match status" value="1"/>
</dbReference>
<dbReference type="EC" id="6.3.5.7" evidence="8"/>
<keyword evidence="5 8" id="KW-0648">Protein biosynthesis</keyword>
<comment type="subunit">
    <text evidence="8">Heterotrimer of A, B and C subunits.</text>
</comment>
<evidence type="ECO:0000313" key="10">
    <source>
        <dbReference type="EMBL" id="MBS4536996.1"/>
    </source>
</evidence>
<comment type="similarity">
    <text evidence="1 8">Belongs to the amidase family. GatA subfamily.</text>
</comment>
<dbReference type="GO" id="GO:0005524">
    <property type="term" value="F:ATP binding"/>
    <property type="evidence" value="ECO:0007669"/>
    <property type="project" value="UniProtKB-KW"/>
</dbReference>
<evidence type="ECO:0000256" key="2">
    <source>
        <dbReference type="ARBA" id="ARBA00022598"/>
    </source>
</evidence>
<keyword evidence="2 8" id="KW-0436">Ligase</keyword>
<comment type="caution">
    <text evidence="10">The sequence shown here is derived from an EMBL/GenBank/DDBJ whole genome shotgun (WGS) entry which is preliminary data.</text>
</comment>
<comment type="catalytic activity">
    <reaction evidence="7 8">
        <text>L-glutamyl-tRNA(Gln) + L-glutamine + ATP + H2O = L-glutaminyl-tRNA(Gln) + L-glutamate + ADP + phosphate + H(+)</text>
        <dbReference type="Rhea" id="RHEA:17521"/>
        <dbReference type="Rhea" id="RHEA-COMP:9681"/>
        <dbReference type="Rhea" id="RHEA-COMP:9684"/>
        <dbReference type="ChEBI" id="CHEBI:15377"/>
        <dbReference type="ChEBI" id="CHEBI:15378"/>
        <dbReference type="ChEBI" id="CHEBI:29985"/>
        <dbReference type="ChEBI" id="CHEBI:30616"/>
        <dbReference type="ChEBI" id="CHEBI:43474"/>
        <dbReference type="ChEBI" id="CHEBI:58359"/>
        <dbReference type="ChEBI" id="CHEBI:78520"/>
        <dbReference type="ChEBI" id="CHEBI:78521"/>
        <dbReference type="ChEBI" id="CHEBI:456216"/>
        <dbReference type="EC" id="6.3.5.7"/>
    </reaction>
</comment>
<evidence type="ECO:0000313" key="11">
    <source>
        <dbReference type="Proteomes" id="UP000724672"/>
    </source>
</evidence>
<name>A0A942UUD5_9FIRM</name>
<evidence type="ECO:0000256" key="4">
    <source>
        <dbReference type="ARBA" id="ARBA00022840"/>
    </source>
</evidence>
<dbReference type="HAMAP" id="MF_00120">
    <property type="entry name" value="GatA"/>
    <property type="match status" value="1"/>
</dbReference>
<dbReference type="InterPro" id="IPR004412">
    <property type="entry name" value="GatA"/>
</dbReference>
<protein>
    <recommendedName>
        <fullName evidence="8">Glutamyl-tRNA(Gln) amidotransferase subunit A</fullName>
        <shortName evidence="8">Glu-ADT subunit A</shortName>
        <ecNumber evidence="8">6.3.5.7</ecNumber>
    </recommendedName>
</protein>
<reference evidence="10" key="1">
    <citation type="submission" date="2019-12" db="EMBL/GenBank/DDBJ databases">
        <title>Clostridiaceae gen. nov. sp. nov., isolated from sediment in Xinjiang, China.</title>
        <authorList>
            <person name="Zhang R."/>
        </authorList>
    </citation>
    <scope>NUCLEOTIDE SEQUENCE</scope>
    <source>
        <strain evidence="10">D2Q-11</strain>
    </source>
</reference>
<dbReference type="EMBL" id="WSFT01000008">
    <property type="protein sequence ID" value="MBS4536996.1"/>
    <property type="molecule type" value="Genomic_DNA"/>
</dbReference>
<evidence type="ECO:0000259" key="9">
    <source>
        <dbReference type="Pfam" id="PF01425"/>
    </source>
</evidence>
<evidence type="ECO:0000256" key="6">
    <source>
        <dbReference type="ARBA" id="ARBA00025295"/>
    </source>
</evidence>
<dbReference type="NCBIfam" id="TIGR00132">
    <property type="entry name" value="gatA"/>
    <property type="match status" value="1"/>
</dbReference>
<evidence type="ECO:0000256" key="3">
    <source>
        <dbReference type="ARBA" id="ARBA00022741"/>
    </source>
</evidence>
<organism evidence="10 11">
    <name type="scientific">Anaeromonas frigoriresistens</name>
    <dbReference type="NCBI Taxonomy" id="2683708"/>
    <lineage>
        <taxon>Bacteria</taxon>
        <taxon>Bacillati</taxon>
        <taxon>Bacillota</taxon>
        <taxon>Tissierellia</taxon>
        <taxon>Tissierellales</taxon>
        <taxon>Thermohalobacteraceae</taxon>
        <taxon>Anaeromonas</taxon>
    </lineage>
</organism>
<comment type="function">
    <text evidence="6 8">Allows the formation of correctly charged Gln-tRNA(Gln) through the transamidation of misacylated Glu-tRNA(Gln) in organisms which lack glutaminyl-tRNA synthetase. The reaction takes place in the presence of glutamine and ATP through an activated gamma-phospho-Glu-tRNA(Gln).</text>
</comment>
<dbReference type="InterPro" id="IPR036928">
    <property type="entry name" value="AS_sf"/>
</dbReference>
<proteinExistence type="inferred from homology"/>
<dbReference type="GO" id="GO:0006412">
    <property type="term" value="P:translation"/>
    <property type="evidence" value="ECO:0007669"/>
    <property type="project" value="UniProtKB-UniRule"/>
</dbReference>
<dbReference type="RefSeq" id="WP_203364927.1">
    <property type="nucleotide sequence ID" value="NZ_WSFT01000008.1"/>
</dbReference>
<sequence length="488" mass="53495">MGLFKLTIHELRDKLNTREITSEELVNEFFNRIEATDEYIKSFLLLDKENAIKEAKNIDERRVNGEKLGDLAGIPVAIKDNISTEGLKTTCGSKILSNYTAPYDATVIKNLKEAGAIIVGKTNLDEFAMGSSTENSAFHTTRNPWDLERVPGGSSGGSAAAVAAYQAPFSLGSETGGSVRQPAAFCGVVGLKPTYGLISRYGLVAFASSLDQIGPFTRDVEDCAIVMNTLASHDKLDSTSVEIEKVDYTKNLKKDIKGLKIGVPKEYMGEGISEDVRENIKNVIETFKTLGAEVEEMSLPYSEYGLETYYILAPSEASSNLARFDGVRYGNRAENYNSVEELFTKTRSEGFGEEVKRRIMMGTYCLSSGYYDAYYKKAQKVRTLIKEDFDKAFDEYDVIISPTTPSTAFKIGEKSDNPLDMYASDVLTVAVNIAGIPAISIPCGTSKGLPVGLQIIGKSFDESKILNVAYNIEQKLNFNETPEIGGVK</sequence>
<keyword evidence="4 8" id="KW-0067">ATP-binding</keyword>
<feature type="domain" description="Amidase" evidence="9">
    <location>
        <begin position="24"/>
        <end position="466"/>
    </location>
</feature>
<evidence type="ECO:0000256" key="8">
    <source>
        <dbReference type="HAMAP-Rule" id="MF_00120"/>
    </source>
</evidence>